<dbReference type="InterPro" id="IPR000794">
    <property type="entry name" value="Beta-ketoacyl_synthase"/>
</dbReference>
<dbReference type="Pfam" id="PF00109">
    <property type="entry name" value="ketoacyl-synt"/>
    <property type="match status" value="2"/>
</dbReference>
<comment type="similarity">
    <text evidence="1 3">Belongs to the thiolase-like superfamily. Beta-ketoacyl-ACP synthases family.</text>
</comment>
<feature type="domain" description="Ketosynthase family 3 (KS3)" evidence="4">
    <location>
        <begin position="1"/>
        <end position="389"/>
    </location>
</feature>
<dbReference type="Proteomes" id="UP000194911">
    <property type="component" value="Unassembled WGS sequence"/>
</dbReference>
<evidence type="ECO:0000256" key="3">
    <source>
        <dbReference type="RuleBase" id="RU003694"/>
    </source>
</evidence>
<dbReference type="AlphaFoldDB" id="A0A243CVW3"/>
<gene>
    <name evidence="5" type="ORF">BK749_14340</name>
</gene>
<dbReference type="SMART" id="SM00825">
    <property type="entry name" value="PKS_KS"/>
    <property type="match status" value="1"/>
</dbReference>
<evidence type="ECO:0000256" key="2">
    <source>
        <dbReference type="ARBA" id="ARBA00022679"/>
    </source>
</evidence>
<dbReference type="PROSITE" id="PS00606">
    <property type="entry name" value="KS3_1"/>
    <property type="match status" value="1"/>
</dbReference>
<dbReference type="SUPFAM" id="SSF53901">
    <property type="entry name" value="Thiolase-like"/>
    <property type="match status" value="3"/>
</dbReference>
<dbReference type="PROSITE" id="PS52004">
    <property type="entry name" value="KS3_2"/>
    <property type="match status" value="1"/>
</dbReference>
<dbReference type="CDD" id="cd00834">
    <property type="entry name" value="KAS_I_II"/>
    <property type="match status" value="1"/>
</dbReference>
<reference evidence="5 6" key="1">
    <citation type="submission" date="2016-10" db="EMBL/GenBank/DDBJ databases">
        <title>Comparative genomics of Bacillus thuringiensis reveals a path to pathogens against multiple invertebrate hosts.</title>
        <authorList>
            <person name="Zheng J."/>
            <person name="Gao Q."/>
            <person name="Liu H."/>
            <person name="Peng D."/>
            <person name="Ruan L."/>
            <person name="Sun M."/>
        </authorList>
    </citation>
    <scope>NUCLEOTIDE SEQUENCE [LARGE SCALE GENOMIC DNA]</scope>
    <source>
        <strain evidence="5">BGSC 4CE1</strain>
    </source>
</reference>
<dbReference type="Gene3D" id="3.40.47.10">
    <property type="match status" value="2"/>
</dbReference>
<dbReference type="PANTHER" id="PTHR11712">
    <property type="entry name" value="POLYKETIDE SYNTHASE-RELATED"/>
    <property type="match status" value="1"/>
</dbReference>
<evidence type="ECO:0000259" key="4">
    <source>
        <dbReference type="PROSITE" id="PS52004"/>
    </source>
</evidence>
<evidence type="ECO:0000313" key="5">
    <source>
        <dbReference type="EMBL" id="OTY75237.1"/>
    </source>
</evidence>
<organism evidence="5 6">
    <name type="scientific">Bacillus thuringiensis serovar vazensis</name>
    <dbReference type="NCBI Taxonomy" id="180867"/>
    <lineage>
        <taxon>Bacteria</taxon>
        <taxon>Bacillati</taxon>
        <taxon>Bacillota</taxon>
        <taxon>Bacilli</taxon>
        <taxon>Bacillales</taxon>
        <taxon>Bacillaceae</taxon>
        <taxon>Bacillus</taxon>
        <taxon>Bacillus cereus group</taxon>
    </lineage>
</organism>
<comment type="caution">
    <text evidence="5">The sequence shown here is derived from an EMBL/GenBank/DDBJ whole genome shotgun (WGS) entry which is preliminary data.</text>
</comment>
<protein>
    <recommendedName>
        <fullName evidence="4">Ketosynthase family 3 (KS3) domain-containing protein</fullName>
    </recommendedName>
</protein>
<dbReference type="EMBL" id="NFDQ01000057">
    <property type="protein sequence ID" value="OTY75237.1"/>
    <property type="molecule type" value="Genomic_DNA"/>
</dbReference>
<evidence type="ECO:0000313" key="6">
    <source>
        <dbReference type="Proteomes" id="UP000194911"/>
    </source>
</evidence>
<dbReference type="GO" id="GO:0006633">
    <property type="term" value="P:fatty acid biosynthetic process"/>
    <property type="evidence" value="ECO:0007669"/>
    <property type="project" value="InterPro"/>
</dbReference>
<keyword evidence="2 3" id="KW-0808">Transferase</keyword>
<dbReference type="GO" id="GO:0005829">
    <property type="term" value="C:cytosol"/>
    <property type="evidence" value="ECO:0007669"/>
    <property type="project" value="TreeGrafter"/>
</dbReference>
<dbReference type="Pfam" id="PF02801">
    <property type="entry name" value="Ketoacyl-synt_C"/>
    <property type="match status" value="1"/>
</dbReference>
<dbReference type="InterPro" id="IPR014031">
    <property type="entry name" value="Ketoacyl_synth_C"/>
</dbReference>
<dbReference type="InterPro" id="IPR016039">
    <property type="entry name" value="Thiolase-like"/>
</dbReference>
<proteinExistence type="inferred from homology"/>
<dbReference type="InterPro" id="IPR020841">
    <property type="entry name" value="PKS_Beta-ketoAc_synthase_dom"/>
</dbReference>
<name>A0A243CVW3_BACTU</name>
<dbReference type="InterPro" id="IPR018201">
    <property type="entry name" value="Ketoacyl_synth_AS"/>
</dbReference>
<dbReference type="PANTHER" id="PTHR11712:SF336">
    <property type="entry name" value="3-OXOACYL-[ACYL-CARRIER-PROTEIN] SYNTHASE, MITOCHONDRIAL"/>
    <property type="match status" value="1"/>
</dbReference>
<accession>A0A243CVW3</accession>
<evidence type="ECO:0000256" key="1">
    <source>
        <dbReference type="ARBA" id="ARBA00008467"/>
    </source>
</evidence>
<sequence>MGIICGIGHNKDEVLVNMRDGKTGITKIEGFPTEKFISSLGAEVKDYNPAKYFSSEEQKQYDVCTQYAIIAAKEALEDSALNLVDVNRNRIGVALGTCNAGISSLENQGKLTNLDSKMLSRYPFFQPADSVAKYFELGGPVNTLNTACAASGNALGFARDMIVNGHADLMFVGGTDSMSPTVFAGFNALKALNAELCGPYSEKYGLNLGEGSAFVILESLSNALKRGAHIYSEICGYSLSNDGHHITAPEPDGKGISLAVEQAIKDAGISKSQIQYINTHGTGTKANDAAEIKGLRNVFGKEKFSNIPISSTKSYFGHNLGAAAIIEYVTTLLSVQEGFLPSNLRVETVREGCNDANLIQENMHEKLPDYFLCNNSAFGGHNASIVSKYWDEKDIAVGLKDNKQARVGIIGLGTVDNQGHSSGNISSFLNHKLSESYEENSSFNLKEYDSSLYERRLNKITQFSIGAADLALKDSNLEVDTTNGTSIGLIYGTSRGSLESTTKYLSGILEKGHEFASGIHFPDLVLNSVSGKLSKVMKLKGFSSSLSTGGNDGMMSALYGYETIKNRNQPYCLVGAGDECSALSEEIDKALLYDNDTFMISEGSTFAVLADLEKAKKENRKIYSEIKGFGSVMRNGQECDESDFIFRAIDAALQNAKLSITDINFVMYSAPPRQQDVEHHESVLKNMFNQNETPIICINNIIGYRESSSALTHLCLASDLIYTSEIECLDKLIEPSSEMMLFNKLETGLVIGTSANGNCIAAIVSAV</sequence>
<dbReference type="InterPro" id="IPR014030">
    <property type="entry name" value="Ketoacyl_synth_N"/>
</dbReference>
<dbReference type="GO" id="GO:0004315">
    <property type="term" value="F:3-oxoacyl-[acyl-carrier-protein] synthase activity"/>
    <property type="evidence" value="ECO:0007669"/>
    <property type="project" value="InterPro"/>
</dbReference>